<evidence type="ECO:0000259" key="4">
    <source>
        <dbReference type="Pfam" id="PF24859"/>
    </source>
</evidence>
<organism evidence="6 7">
    <name type="scientific">Serpens gallinarum</name>
    <dbReference type="NCBI Taxonomy" id="2763075"/>
    <lineage>
        <taxon>Bacteria</taxon>
        <taxon>Pseudomonadati</taxon>
        <taxon>Pseudomonadota</taxon>
        <taxon>Gammaproteobacteria</taxon>
        <taxon>Pseudomonadales</taxon>
        <taxon>Pseudomonadaceae</taxon>
        <taxon>Pseudomonas</taxon>
    </lineage>
</organism>
<evidence type="ECO:0000313" key="6">
    <source>
        <dbReference type="EMBL" id="MBD7977714.1"/>
    </source>
</evidence>
<dbReference type="RefSeq" id="WP_251836493.1">
    <property type="nucleotide sequence ID" value="NZ_JACSQG010000005.1"/>
</dbReference>
<dbReference type="CDD" id="cd16341">
    <property type="entry name" value="FdhE"/>
    <property type="match status" value="1"/>
</dbReference>
<dbReference type="Gene3D" id="3.90.1670.10">
    <property type="entry name" value="FdhE-like domain"/>
    <property type="match status" value="1"/>
</dbReference>
<sequence length="297" mass="32611">MSSIKLTALEPSGGVEHVDPLLLPTLAQHYSRRAERLRQLADGHPMADYLRFAASVADAQQLALDQLPLPATANAQLDLVSGEAPLHYASLPRDTYWRAVLGHLIKHLQPEASAQVRGVLVELRDCTMEQLEAWADALLAGDFASVGSARALFLWSALSLYWTQLAANLALRATAELGEKRQLCPVCASTPSTSVILGNGLRYLHCGLCESRWHMVRLKCSNCEETGKLDYWSLESKDAALKAESCGDCDSYLKIVHFSRDRDLDVFADDLATLALDAEMEREGFARSGLNPFLFPG</sequence>
<dbReference type="PANTHER" id="PTHR37689:SF1">
    <property type="entry name" value="PROTEIN FDHE"/>
    <property type="match status" value="1"/>
</dbReference>
<proteinExistence type="inferred from homology"/>
<dbReference type="HAMAP" id="MF_00611">
    <property type="entry name" value="FdeH"/>
    <property type="match status" value="1"/>
</dbReference>
<keyword evidence="7" id="KW-1185">Reference proteome</keyword>
<dbReference type="PIRSF" id="PIRSF018296">
    <property type="entry name" value="Format_dh_formtn"/>
    <property type="match status" value="1"/>
</dbReference>
<protein>
    <recommendedName>
        <fullName evidence="2">Protein FdhE homolog</fullName>
    </recommendedName>
</protein>
<comment type="similarity">
    <text evidence="2">Belongs to the FdhE family.</text>
</comment>
<feature type="domain" description="FdhE C-terminal" evidence="5">
    <location>
        <begin position="218"/>
        <end position="294"/>
    </location>
</feature>
<dbReference type="Pfam" id="PF24859">
    <property type="entry name" value="FdhE_central"/>
    <property type="match status" value="1"/>
</dbReference>
<comment type="subcellular location">
    <subcellularLocation>
        <location evidence="2">Cytoplasm</location>
    </subcellularLocation>
</comment>
<evidence type="ECO:0000256" key="1">
    <source>
        <dbReference type="ARBA" id="ARBA00022490"/>
    </source>
</evidence>
<dbReference type="EMBL" id="JACSQG010000005">
    <property type="protein sequence ID" value="MBD7977714.1"/>
    <property type="molecule type" value="Genomic_DNA"/>
</dbReference>
<dbReference type="Pfam" id="PF04216">
    <property type="entry name" value="FdhE_N"/>
    <property type="match status" value="1"/>
</dbReference>
<dbReference type="InterPro" id="IPR056774">
    <property type="entry name" value="FdhE_N"/>
</dbReference>
<gene>
    <name evidence="2 6" type="primary">fdhE</name>
    <name evidence="6" type="ORF">H9642_10990</name>
</gene>
<dbReference type="PANTHER" id="PTHR37689">
    <property type="entry name" value="PROTEIN FDHE"/>
    <property type="match status" value="1"/>
</dbReference>
<accession>A0ABR8TQZ9</accession>
<evidence type="ECO:0000259" key="5">
    <source>
        <dbReference type="Pfam" id="PF24860"/>
    </source>
</evidence>
<dbReference type="InterPro" id="IPR056796">
    <property type="entry name" value="FdhE_C"/>
</dbReference>
<comment type="function">
    <text evidence="2">Necessary for formate dehydrogenase activity.</text>
</comment>
<name>A0ABR8TQZ9_9PSED</name>
<evidence type="ECO:0000259" key="3">
    <source>
        <dbReference type="Pfam" id="PF04216"/>
    </source>
</evidence>
<dbReference type="SUPFAM" id="SSF144020">
    <property type="entry name" value="FdhE-like"/>
    <property type="match status" value="1"/>
</dbReference>
<dbReference type="InterPro" id="IPR056797">
    <property type="entry name" value="FdhE_central"/>
</dbReference>
<dbReference type="Proteomes" id="UP000611945">
    <property type="component" value="Unassembled WGS sequence"/>
</dbReference>
<comment type="caution">
    <text evidence="6">The sequence shown here is derived from an EMBL/GenBank/DDBJ whole genome shotgun (WGS) entry which is preliminary data.</text>
</comment>
<dbReference type="Pfam" id="PF24860">
    <property type="entry name" value="FdhE_C"/>
    <property type="match status" value="1"/>
</dbReference>
<dbReference type="InterPro" id="IPR006452">
    <property type="entry name" value="Formate_DH_accessory"/>
</dbReference>
<feature type="domain" description="FdhE N-terminal" evidence="3">
    <location>
        <begin position="19"/>
        <end position="178"/>
    </location>
</feature>
<evidence type="ECO:0000313" key="7">
    <source>
        <dbReference type="Proteomes" id="UP000611945"/>
    </source>
</evidence>
<dbReference type="NCBIfam" id="TIGR01562">
    <property type="entry name" value="FdhE"/>
    <property type="match status" value="1"/>
</dbReference>
<keyword evidence="1 2" id="KW-0963">Cytoplasm</keyword>
<dbReference type="InterPro" id="IPR024064">
    <property type="entry name" value="FdhE-like_sf"/>
</dbReference>
<evidence type="ECO:0000256" key="2">
    <source>
        <dbReference type="HAMAP-Rule" id="MF_00611"/>
    </source>
</evidence>
<reference evidence="6 7" key="1">
    <citation type="submission" date="2020-08" db="EMBL/GenBank/DDBJ databases">
        <title>A Genomic Blueprint of the Chicken Gut Microbiome.</title>
        <authorList>
            <person name="Gilroy R."/>
            <person name="Ravi A."/>
            <person name="Getino M."/>
            <person name="Pursley I."/>
            <person name="Horton D.L."/>
            <person name="Alikhan N.-F."/>
            <person name="Baker D."/>
            <person name="Gharbi K."/>
            <person name="Hall N."/>
            <person name="Watson M."/>
            <person name="Adriaenssens E.M."/>
            <person name="Foster-Nyarko E."/>
            <person name="Jarju S."/>
            <person name="Secka A."/>
            <person name="Antonio M."/>
            <person name="Oren A."/>
            <person name="Chaudhuri R."/>
            <person name="La Ragione R.M."/>
            <person name="Hildebrand F."/>
            <person name="Pallen M.J."/>
        </authorList>
    </citation>
    <scope>NUCLEOTIDE SEQUENCE [LARGE SCALE GENOMIC DNA]</scope>
    <source>
        <strain evidence="6 7">Sa2CUA2</strain>
    </source>
</reference>
<feature type="domain" description="FdhE central" evidence="4">
    <location>
        <begin position="183"/>
        <end position="217"/>
    </location>
</feature>